<accession>A0A1H9KAG0</accession>
<dbReference type="STRING" id="403935.SAMN05216481_12220"/>
<sequence>MIGDQQLDASPPTVHELATAEAAFPKMVEKIGKLDLAEIQYKVDGCAGDPGADGSACYDNAMTVAVAPSVLELLLITDQPEAAID</sequence>
<gene>
    <name evidence="1" type="ORF">SAMN05216481_12220</name>
</gene>
<name>A0A1H9KAG0_9ACTN</name>
<reference evidence="1 2" key="1">
    <citation type="submission" date="2016-10" db="EMBL/GenBank/DDBJ databases">
        <authorList>
            <person name="de Groot N.N."/>
        </authorList>
    </citation>
    <scope>NUCLEOTIDE SEQUENCE [LARGE SCALE GENOMIC DNA]</scope>
    <source>
        <strain evidence="1 2">CGMCC 4.3519</strain>
    </source>
</reference>
<dbReference type="AlphaFoldDB" id="A0A1H9KAG0"/>
<dbReference type="RefSeq" id="WP_093663218.1">
    <property type="nucleotide sequence ID" value="NZ_FOET01000022.1"/>
</dbReference>
<protein>
    <submittedName>
        <fullName evidence="1">Uncharacterized protein</fullName>
    </submittedName>
</protein>
<dbReference type="Proteomes" id="UP000199055">
    <property type="component" value="Unassembled WGS sequence"/>
</dbReference>
<organism evidence="1 2">
    <name type="scientific">Streptomyces radiopugnans</name>
    <dbReference type="NCBI Taxonomy" id="403935"/>
    <lineage>
        <taxon>Bacteria</taxon>
        <taxon>Bacillati</taxon>
        <taxon>Actinomycetota</taxon>
        <taxon>Actinomycetes</taxon>
        <taxon>Kitasatosporales</taxon>
        <taxon>Streptomycetaceae</taxon>
        <taxon>Streptomyces</taxon>
    </lineage>
</organism>
<keyword evidence="2" id="KW-1185">Reference proteome</keyword>
<dbReference type="EMBL" id="FOET01000022">
    <property type="protein sequence ID" value="SEQ96206.1"/>
    <property type="molecule type" value="Genomic_DNA"/>
</dbReference>
<evidence type="ECO:0000313" key="2">
    <source>
        <dbReference type="Proteomes" id="UP000199055"/>
    </source>
</evidence>
<evidence type="ECO:0000313" key="1">
    <source>
        <dbReference type="EMBL" id="SEQ96206.1"/>
    </source>
</evidence>
<proteinExistence type="predicted"/>